<dbReference type="PRINTS" id="PR00719">
    <property type="entry name" value="LMWPTPASE"/>
</dbReference>
<accession>A0A423Q1K9</accession>
<dbReference type="CDD" id="cd16343">
    <property type="entry name" value="LMWPTP"/>
    <property type="match status" value="1"/>
</dbReference>
<sequence length="146" mass="16508">MQFQSILVICTGNICRSPLAEGLFRRDAPRLNVSSAGIGAVVGGTMPDPAARIAEREGLALETHRGRQVDEQIIRDHDLVVVMEEGQRQWLTTRFPQSRGRVFLLSHWRGGEDIADPYQRSEEFFEHIYAELEPCVADWVHRLVPG</sequence>
<dbReference type="EC" id="3.1.3.48" evidence="2"/>
<comment type="similarity">
    <text evidence="1">Belongs to the low molecular weight phosphotyrosine protein phosphatase family.</text>
</comment>
<evidence type="ECO:0000256" key="1">
    <source>
        <dbReference type="ARBA" id="ARBA00011063"/>
    </source>
</evidence>
<evidence type="ECO:0000259" key="7">
    <source>
        <dbReference type="SMART" id="SM00226"/>
    </source>
</evidence>
<organism evidence="8 9">
    <name type="scientific">Salinisphaera orenii YIM 95161</name>
    <dbReference type="NCBI Taxonomy" id="1051139"/>
    <lineage>
        <taxon>Bacteria</taxon>
        <taxon>Pseudomonadati</taxon>
        <taxon>Pseudomonadota</taxon>
        <taxon>Gammaproteobacteria</taxon>
        <taxon>Salinisphaerales</taxon>
        <taxon>Salinisphaeraceae</taxon>
        <taxon>Salinisphaera</taxon>
    </lineage>
</organism>
<dbReference type="InterPro" id="IPR017867">
    <property type="entry name" value="Tyr_phospatase_low_mol_wt"/>
</dbReference>
<feature type="active site" description="Nucleophile" evidence="6">
    <location>
        <position position="10"/>
    </location>
</feature>
<comment type="caution">
    <text evidence="8">The sequence shown here is derived from an EMBL/GenBank/DDBJ whole genome shotgun (WGS) entry which is preliminary data.</text>
</comment>
<dbReference type="OrthoDB" id="9784339at2"/>
<feature type="domain" description="Phosphotyrosine protein phosphatase I" evidence="7">
    <location>
        <begin position="4"/>
        <end position="142"/>
    </location>
</feature>
<dbReference type="InterPro" id="IPR050438">
    <property type="entry name" value="LMW_PTPase"/>
</dbReference>
<keyword evidence="4" id="KW-0904">Protein phosphatase</keyword>
<evidence type="ECO:0000256" key="4">
    <source>
        <dbReference type="ARBA" id="ARBA00022912"/>
    </source>
</evidence>
<dbReference type="InterPro" id="IPR023485">
    <property type="entry name" value="Ptyr_pPase"/>
</dbReference>
<evidence type="ECO:0000256" key="6">
    <source>
        <dbReference type="PIRSR" id="PIRSR617867-1"/>
    </source>
</evidence>
<reference evidence="8 9" key="1">
    <citation type="submission" date="2013-10" db="EMBL/GenBank/DDBJ databases">
        <title>Salinisphaera halophila YIM 95161 Genome Sequencing.</title>
        <authorList>
            <person name="Lai Q."/>
            <person name="Li C."/>
            <person name="Shao Z."/>
        </authorList>
    </citation>
    <scope>NUCLEOTIDE SEQUENCE [LARGE SCALE GENOMIC DNA]</scope>
    <source>
        <strain evidence="8 9">YIM 95161</strain>
    </source>
</reference>
<keyword evidence="3" id="KW-0378">Hydrolase</keyword>
<dbReference type="EMBL" id="AYKF01000066">
    <property type="protein sequence ID" value="ROO32380.1"/>
    <property type="molecule type" value="Genomic_DNA"/>
</dbReference>
<feature type="active site" evidence="6">
    <location>
        <position position="16"/>
    </location>
</feature>
<dbReference type="RefSeq" id="WP_123590292.1">
    <property type="nucleotide sequence ID" value="NZ_AYKF01000066.1"/>
</dbReference>
<dbReference type="Gene3D" id="3.40.50.2300">
    <property type="match status" value="1"/>
</dbReference>
<dbReference type="InterPro" id="IPR036196">
    <property type="entry name" value="Ptyr_pPase_sf"/>
</dbReference>
<dbReference type="SMART" id="SM00226">
    <property type="entry name" value="LMWPc"/>
    <property type="match status" value="1"/>
</dbReference>
<dbReference type="AlphaFoldDB" id="A0A423Q1K9"/>
<dbReference type="Proteomes" id="UP000285123">
    <property type="component" value="Unassembled WGS sequence"/>
</dbReference>
<evidence type="ECO:0000256" key="5">
    <source>
        <dbReference type="ARBA" id="ARBA00051722"/>
    </source>
</evidence>
<gene>
    <name evidence="8" type="ORF">SAHL_04970</name>
</gene>
<name>A0A423Q1K9_9GAMM</name>
<evidence type="ECO:0000313" key="9">
    <source>
        <dbReference type="Proteomes" id="UP000285123"/>
    </source>
</evidence>
<proteinExistence type="inferred from homology"/>
<dbReference type="GO" id="GO:0004725">
    <property type="term" value="F:protein tyrosine phosphatase activity"/>
    <property type="evidence" value="ECO:0007669"/>
    <property type="project" value="UniProtKB-EC"/>
</dbReference>
<comment type="catalytic activity">
    <reaction evidence="5">
        <text>O-phospho-L-tyrosyl-[protein] + H2O = L-tyrosyl-[protein] + phosphate</text>
        <dbReference type="Rhea" id="RHEA:10684"/>
        <dbReference type="Rhea" id="RHEA-COMP:10136"/>
        <dbReference type="Rhea" id="RHEA-COMP:20101"/>
        <dbReference type="ChEBI" id="CHEBI:15377"/>
        <dbReference type="ChEBI" id="CHEBI:43474"/>
        <dbReference type="ChEBI" id="CHEBI:46858"/>
        <dbReference type="ChEBI" id="CHEBI:61978"/>
        <dbReference type="EC" id="3.1.3.48"/>
    </reaction>
</comment>
<protein>
    <recommendedName>
        <fullName evidence="2">protein-tyrosine-phosphatase</fullName>
        <ecNumber evidence="2">3.1.3.48</ecNumber>
    </recommendedName>
</protein>
<dbReference type="PANTHER" id="PTHR11717:SF31">
    <property type="entry name" value="LOW MOLECULAR WEIGHT PROTEIN-TYROSINE-PHOSPHATASE ETP-RELATED"/>
    <property type="match status" value="1"/>
</dbReference>
<dbReference type="Pfam" id="PF01451">
    <property type="entry name" value="LMWPc"/>
    <property type="match status" value="1"/>
</dbReference>
<dbReference type="SUPFAM" id="SSF52788">
    <property type="entry name" value="Phosphotyrosine protein phosphatases I"/>
    <property type="match status" value="1"/>
</dbReference>
<dbReference type="PANTHER" id="PTHR11717">
    <property type="entry name" value="LOW MOLECULAR WEIGHT PROTEIN TYROSINE PHOSPHATASE"/>
    <property type="match status" value="1"/>
</dbReference>
<evidence type="ECO:0000256" key="2">
    <source>
        <dbReference type="ARBA" id="ARBA00013064"/>
    </source>
</evidence>
<feature type="active site" description="Proton donor" evidence="6">
    <location>
        <position position="116"/>
    </location>
</feature>
<evidence type="ECO:0000256" key="3">
    <source>
        <dbReference type="ARBA" id="ARBA00022801"/>
    </source>
</evidence>
<evidence type="ECO:0000313" key="8">
    <source>
        <dbReference type="EMBL" id="ROO32380.1"/>
    </source>
</evidence>